<dbReference type="GO" id="GO:0044391">
    <property type="term" value="C:ribosomal subunit"/>
    <property type="evidence" value="ECO:0007669"/>
    <property type="project" value="UniProtKB-ARBA"/>
</dbReference>
<keyword evidence="3" id="KW-0687">Ribonucleoprotein</keyword>
<dbReference type="InterPro" id="IPR012677">
    <property type="entry name" value="Nucleotide-bd_a/b_plait_sf"/>
</dbReference>
<dbReference type="GO" id="GO:0003735">
    <property type="term" value="F:structural constituent of ribosome"/>
    <property type="evidence" value="ECO:0007669"/>
    <property type="project" value="InterPro"/>
</dbReference>
<reference evidence="5" key="1">
    <citation type="journal article" date="2021" name="Evol. Appl.">
        <title>The genome of the Pyrenean desman and the effects of bottlenecks and inbreeding on the genomic landscape of an endangered species.</title>
        <authorList>
            <person name="Escoda L."/>
            <person name="Castresana J."/>
        </authorList>
    </citation>
    <scope>NUCLEOTIDE SEQUENCE</scope>
    <source>
        <strain evidence="5">IBE-C5619</strain>
    </source>
</reference>
<dbReference type="GO" id="GO:0006412">
    <property type="term" value="P:translation"/>
    <property type="evidence" value="ECO:0007669"/>
    <property type="project" value="InterPro"/>
</dbReference>
<evidence type="ECO:0000256" key="4">
    <source>
        <dbReference type="SAM" id="MobiDB-lite"/>
    </source>
</evidence>
<dbReference type="Proteomes" id="UP000700334">
    <property type="component" value="Unassembled WGS sequence"/>
</dbReference>
<dbReference type="OrthoDB" id="1267328at2759"/>
<sequence length="118" mass="13393">MHCGTPRTREALRGARPLWPGDLAGETQRGFDSGACLPKTLHPNILRREPPGDTSLTTMPSSIRPDYQISKEKEHHTPVFIMDVKTKKYQIKQAIKFYDTEVAKVNTLIRSDGEKIYI</sequence>
<proteinExistence type="inferred from homology"/>
<comment type="similarity">
    <text evidence="1">Belongs to the universal ribosomal protein uL23 family.</text>
</comment>
<evidence type="ECO:0000313" key="6">
    <source>
        <dbReference type="Proteomes" id="UP000700334"/>
    </source>
</evidence>
<feature type="region of interest" description="Disordered" evidence="4">
    <location>
        <begin position="42"/>
        <end position="62"/>
    </location>
</feature>
<dbReference type="InterPro" id="IPR013025">
    <property type="entry name" value="Ribosomal_uL23-like"/>
</dbReference>
<name>A0A8J6AMS7_GALPY</name>
<dbReference type="EMBL" id="JAGFMF010011388">
    <property type="protein sequence ID" value="KAG8524459.1"/>
    <property type="molecule type" value="Genomic_DNA"/>
</dbReference>
<dbReference type="Gene3D" id="3.30.70.330">
    <property type="match status" value="1"/>
</dbReference>
<dbReference type="SUPFAM" id="SSF54189">
    <property type="entry name" value="Ribosomal proteins S24e, L23 and L15e"/>
    <property type="match status" value="1"/>
</dbReference>
<dbReference type="InterPro" id="IPR012678">
    <property type="entry name" value="Ribosomal_uL23/eL15/eS24_sf"/>
</dbReference>
<accession>A0A8J6AMS7</accession>
<evidence type="ECO:0000256" key="1">
    <source>
        <dbReference type="ARBA" id="ARBA00006700"/>
    </source>
</evidence>
<gene>
    <name evidence="5" type="ORF">J0S82_003033</name>
</gene>
<organism evidence="5 6">
    <name type="scientific">Galemys pyrenaicus</name>
    <name type="common">Iberian desman</name>
    <name type="synonym">Pyrenean desman</name>
    <dbReference type="NCBI Taxonomy" id="202257"/>
    <lineage>
        <taxon>Eukaryota</taxon>
        <taxon>Metazoa</taxon>
        <taxon>Chordata</taxon>
        <taxon>Craniata</taxon>
        <taxon>Vertebrata</taxon>
        <taxon>Euteleostomi</taxon>
        <taxon>Mammalia</taxon>
        <taxon>Eutheria</taxon>
        <taxon>Laurasiatheria</taxon>
        <taxon>Eulipotyphla</taxon>
        <taxon>Talpidae</taxon>
        <taxon>Galemys</taxon>
    </lineage>
</organism>
<comment type="caution">
    <text evidence="5">The sequence shown here is derived from an EMBL/GenBank/DDBJ whole genome shotgun (WGS) entry which is preliminary data.</text>
</comment>
<dbReference type="PANTHER" id="PTHR11620">
    <property type="entry name" value="60S RIBOSOMAL PROTEIN L23A"/>
    <property type="match status" value="1"/>
</dbReference>
<dbReference type="AlphaFoldDB" id="A0A8J6AMS7"/>
<evidence type="ECO:0000256" key="3">
    <source>
        <dbReference type="ARBA" id="ARBA00023274"/>
    </source>
</evidence>
<keyword evidence="2" id="KW-0689">Ribosomal protein</keyword>
<evidence type="ECO:0000256" key="2">
    <source>
        <dbReference type="ARBA" id="ARBA00022980"/>
    </source>
</evidence>
<protein>
    <submittedName>
        <fullName evidence="5">Uncharacterized protein</fullName>
    </submittedName>
</protein>
<keyword evidence="6" id="KW-1185">Reference proteome</keyword>
<evidence type="ECO:0000313" key="5">
    <source>
        <dbReference type="EMBL" id="KAG8524459.1"/>
    </source>
</evidence>